<feature type="transmembrane region" description="Helical" evidence="1">
    <location>
        <begin position="223"/>
        <end position="246"/>
    </location>
</feature>
<dbReference type="Pfam" id="PF02517">
    <property type="entry name" value="Rce1-like"/>
    <property type="match status" value="1"/>
</dbReference>
<protein>
    <recommendedName>
        <fullName evidence="2">CAAX prenyl protease 2/Lysostaphin resistance protein A-like domain-containing protein</fullName>
    </recommendedName>
</protein>
<feature type="transmembrane region" description="Helical" evidence="1">
    <location>
        <begin position="56"/>
        <end position="78"/>
    </location>
</feature>
<feature type="transmembrane region" description="Helical" evidence="1">
    <location>
        <begin position="201"/>
        <end position="218"/>
    </location>
</feature>
<feature type="transmembrane region" description="Helical" evidence="1">
    <location>
        <begin position="136"/>
        <end position="157"/>
    </location>
</feature>
<dbReference type="AlphaFoldDB" id="A0A382F6W0"/>
<keyword evidence="1" id="KW-0472">Membrane</keyword>
<dbReference type="GO" id="GO:0080120">
    <property type="term" value="P:CAAX-box protein maturation"/>
    <property type="evidence" value="ECO:0007669"/>
    <property type="project" value="UniProtKB-ARBA"/>
</dbReference>
<dbReference type="PANTHER" id="PTHR39430:SF1">
    <property type="entry name" value="PROTEASE"/>
    <property type="match status" value="1"/>
</dbReference>
<feature type="transmembrane region" description="Helical" evidence="1">
    <location>
        <begin position="12"/>
        <end position="36"/>
    </location>
</feature>
<feature type="transmembrane region" description="Helical" evidence="1">
    <location>
        <begin position="99"/>
        <end position="121"/>
    </location>
</feature>
<evidence type="ECO:0000259" key="2">
    <source>
        <dbReference type="Pfam" id="PF02517"/>
    </source>
</evidence>
<feature type="domain" description="CAAX prenyl protease 2/Lysostaphin resistance protein A-like" evidence="2">
    <location>
        <begin position="137"/>
        <end position="235"/>
    </location>
</feature>
<reference evidence="3" key="1">
    <citation type="submission" date="2018-05" db="EMBL/GenBank/DDBJ databases">
        <authorList>
            <person name="Lanie J.A."/>
            <person name="Ng W.-L."/>
            <person name="Kazmierczak K.M."/>
            <person name="Andrzejewski T.M."/>
            <person name="Davidsen T.M."/>
            <person name="Wayne K.J."/>
            <person name="Tettelin H."/>
            <person name="Glass J.I."/>
            <person name="Rusch D."/>
            <person name="Podicherti R."/>
            <person name="Tsui H.-C.T."/>
            <person name="Winkler M.E."/>
        </authorList>
    </citation>
    <scope>NUCLEOTIDE SEQUENCE</scope>
</reference>
<sequence length="291" mass="33206">MKSNAPRIKYGWLKALLFFICFLLFNGLFHLILSIFGQSIMFSVLRIVDEHAFFDLSIWVTIALTNPFVTLFWIWVFHKIINKQSFSSLGLKIYGYKDDFIEGLLLGFGLMVLGFGVLYVFDFLSVNQIKFSLNHHLLYVIVFAIVAIGEETAIRGFILQNLSSSFNKYIALILSSLAFVLIRVHVGIWGFELSEVTGEPIVSLNLFLFGILLGLYCIHRKNLWFPIGLNFSWSYLSKPVCNLWGWGMGRQIFHHNLSANDFNGSILLTSLIIAGIVFVHKRYSGRAALKK</sequence>
<dbReference type="InterPro" id="IPR003675">
    <property type="entry name" value="Rce1/LyrA-like_dom"/>
</dbReference>
<evidence type="ECO:0000256" key="1">
    <source>
        <dbReference type="SAM" id="Phobius"/>
    </source>
</evidence>
<evidence type="ECO:0000313" key="3">
    <source>
        <dbReference type="EMBL" id="SVB58786.1"/>
    </source>
</evidence>
<dbReference type="PANTHER" id="PTHR39430">
    <property type="entry name" value="MEMBRANE-ASSOCIATED PROTEASE-RELATED"/>
    <property type="match status" value="1"/>
</dbReference>
<gene>
    <name evidence="3" type="ORF">METZ01_LOCUS211640</name>
</gene>
<feature type="transmembrane region" description="Helical" evidence="1">
    <location>
        <begin position="169"/>
        <end position="189"/>
    </location>
</feature>
<dbReference type="EMBL" id="UINC01048354">
    <property type="protein sequence ID" value="SVB58786.1"/>
    <property type="molecule type" value="Genomic_DNA"/>
</dbReference>
<organism evidence="3">
    <name type="scientific">marine metagenome</name>
    <dbReference type="NCBI Taxonomy" id="408172"/>
    <lineage>
        <taxon>unclassified sequences</taxon>
        <taxon>metagenomes</taxon>
        <taxon>ecological metagenomes</taxon>
    </lineage>
</organism>
<proteinExistence type="predicted"/>
<dbReference type="GO" id="GO:0004175">
    <property type="term" value="F:endopeptidase activity"/>
    <property type="evidence" value="ECO:0007669"/>
    <property type="project" value="UniProtKB-ARBA"/>
</dbReference>
<feature type="transmembrane region" description="Helical" evidence="1">
    <location>
        <begin position="266"/>
        <end position="283"/>
    </location>
</feature>
<keyword evidence="1" id="KW-0812">Transmembrane</keyword>
<name>A0A382F6W0_9ZZZZ</name>
<keyword evidence="1" id="KW-1133">Transmembrane helix</keyword>
<accession>A0A382F6W0</accession>